<feature type="domain" description="CheW-like" evidence="1">
    <location>
        <begin position="6"/>
        <end position="137"/>
    </location>
</feature>
<dbReference type="RefSeq" id="WP_013013195.1">
    <property type="nucleotide sequence ID" value="NC_013946.1"/>
</dbReference>
<dbReference type="Gene3D" id="2.30.30.40">
    <property type="entry name" value="SH3 Domains"/>
    <property type="match status" value="1"/>
</dbReference>
<sequence>MNKIGIDKIWVLRLGSVFLGVEPKALKEVLEVTQLTPIPLAPPPLLGLLSNQGRIVSVFDLRQVLQIPPTGSDLAALLEVEGQAIAFTIDEVTGLRTNLSGTWATPSQEPLFSAVLEDGGKSIRILNPNSLLAHLTARISATTPAPTSAIRTTPFS</sequence>
<dbReference type="STRING" id="504728.K649_04195"/>
<gene>
    <name evidence="2" type="ordered locus">Mrub_0911</name>
    <name evidence="3" type="ORF">K649_04195</name>
</gene>
<dbReference type="Pfam" id="PF01584">
    <property type="entry name" value="CheW"/>
    <property type="match status" value="1"/>
</dbReference>
<dbReference type="EMBL" id="CP005385">
    <property type="protein sequence ID" value="AGK04141.1"/>
    <property type="molecule type" value="Genomic_DNA"/>
</dbReference>
<reference evidence="3 5" key="3">
    <citation type="submission" date="2013-04" db="EMBL/GenBank/DDBJ databases">
        <authorList>
            <person name="Chin J."/>
            <person name="Alexander D.H."/>
            <person name="Marks P."/>
            <person name="Korlach J."/>
            <person name="Clum A."/>
            <person name="Copeland A."/>
        </authorList>
    </citation>
    <scope>NUCLEOTIDE SEQUENCE [LARGE SCALE GENOMIC DNA]</scope>
    <source>
        <strain evidence="5">ATCC 35948 / DSM 1279 / VKM B-1258 / 21</strain>
        <strain evidence="3">DSM 1279</strain>
    </source>
</reference>
<reference evidence="2 4" key="1">
    <citation type="journal article" date="2010" name="Stand. Genomic Sci.">
        <title>Complete genome sequence of Meiothermus ruber type strain (21).</title>
        <authorList>
            <person name="Tindall B.J."/>
            <person name="Sikorski J."/>
            <person name="Lucas S."/>
            <person name="Goltsman E."/>
            <person name="Copeland A."/>
            <person name="Glavina Del Rio T."/>
            <person name="Nolan M."/>
            <person name="Tice H."/>
            <person name="Cheng J.F."/>
            <person name="Han C."/>
            <person name="Pitluck S."/>
            <person name="Liolios K."/>
            <person name="Ivanova N."/>
            <person name="Mavromatis K."/>
            <person name="Ovchinnikova G."/>
            <person name="Pati A."/>
            <person name="Fahnrich R."/>
            <person name="Goodwin L."/>
            <person name="Chen A."/>
            <person name="Palaniappan K."/>
            <person name="Land M."/>
            <person name="Hauser L."/>
            <person name="Chang Y.J."/>
            <person name="Jeffries C.D."/>
            <person name="Rohde M."/>
            <person name="Goker M."/>
            <person name="Woyke T."/>
            <person name="Bristow J."/>
            <person name="Eisen J.A."/>
            <person name="Markowitz V."/>
            <person name="Hugenholtz P."/>
            <person name="Kyrpides N.C."/>
            <person name="Klenk H.P."/>
            <person name="Lapidus A."/>
        </authorList>
    </citation>
    <scope>NUCLEOTIDE SEQUENCE [LARGE SCALE GENOMIC DNA]</scope>
    <source>
        <strain evidence="4">ATCC 35948 / DSM 1279 / VKM B-1258 / 21</strain>
        <strain evidence="2">DSM 1279</strain>
    </source>
</reference>
<accession>D3PQ50</accession>
<protein>
    <submittedName>
        <fullName evidence="3">CheW protein</fullName>
    </submittedName>
</protein>
<evidence type="ECO:0000313" key="4">
    <source>
        <dbReference type="Proteomes" id="UP000006655"/>
    </source>
</evidence>
<dbReference type="SUPFAM" id="SSF50341">
    <property type="entry name" value="CheW-like"/>
    <property type="match status" value="1"/>
</dbReference>
<dbReference type="InterPro" id="IPR036061">
    <property type="entry name" value="CheW-like_dom_sf"/>
</dbReference>
<dbReference type="InterPro" id="IPR002545">
    <property type="entry name" value="CheW-lke_dom"/>
</dbReference>
<dbReference type="PROSITE" id="PS50851">
    <property type="entry name" value="CHEW"/>
    <property type="match status" value="1"/>
</dbReference>
<evidence type="ECO:0000259" key="1">
    <source>
        <dbReference type="PROSITE" id="PS50851"/>
    </source>
</evidence>
<keyword evidence="4" id="KW-1185">Reference proteome</keyword>
<dbReference type="Gene3D" id="2.40.50.180">
    <property type="entry name" value="CheA-289, Domain 4"/>
    <property type="match status" value="1"/>
</dbReference>
<dbReference type="OrthoDB" id="26206at2"/>
<dbReference type="KEGG" id="mre:K649_04195"/>
<reference evidence="3" key="2">
    <citation type="submission" date="2013-04" db="EMBL/GenBank/DDBJ databases">
        <title>Non-Hybrid, Finished Microbial Genome Assemblies from Long-Read SMRT Sequencing Data.</title>
        <authorList>
            <person name="Klammer A."/>
            <person name="Drake J."/>
            <person name="Heiner C."/>
            <person name="Clum A."/>
            <person name="Copeland A."/>
            <person name="Huddleston J."/>
            <person name="Eichler E."/>
            <person name="Turner S.W."/>
        </authorList>
    </citation>
    <scope>NUCLEOTIDE SEQUENCE</scope>
    <source>
        <strain evidence="3">DSM 1279</strain>
    </source>
</reference>
<name>D3PQ50_MEIRD</name>
<organism evidence="3 5">
    <name type="scientific">Meiothermus ruber (strain ATCC 35948 / DSM 1279 / VKM B-1258 / 21)</name>
    <name type="common">Thermus ruber</name>
    <dbReference type="NCBI Taxonomy" id="504728"/>
    <lineage>
        <taxon>Bacteria</taxon>
        <taxon>Thermotogati</taxon>
        <taxon>Deinococcota</taxon>
        <taxon>Deinococci</taxon>
        <taxon>Thermales</taxon>
        <taxon>Thermaceae</taxon>
        <taxon>Meiothermus</taxon>
    </lineage>
</organism>
<dbReference type="EMBL" id="CP001743">
    <property type="protein sequence ID" value="ADD27676.1"/>
    <property type="molecule type" value="Genomic_DNA"/>
</dbReference>
<dbReference type="GO" id="GO:0006935">
    <property type="term" value="P:chemotaxis"/>
    <property type="evidence" value="ECO:0007669"/>
    <property type="project" value="InterPro"/>
</dbReference>
<dbReference type="AlphaFoldDB" id="D3PQ50"/>
<dbReference type="KEGG" id="mrb:Mrub_0911"/>
<dbReference type="Proteomes" id="UP000013026">
    <property type="component" value="Chromosome"/>
</dbReference>
<dbReference type="SMART" id="SM00260">
    <property type="entry name" value="CheW"/>
    <property type="match status" value="1"/>
</dbReference>
<dbReference type="Proteomes" id="UP000006655">
    <property type="component" value="Chromosome"/>
</dbReference>
<evidence type="ECO:0000313" key="5">
    <source>
        <dbReference type="Proteomes" id="UP000013026"/>
    </source>
</evidence>
<dbReference type="PATRIC" id="fig|504728.9.peg.868"/>
<dbReference type="GO" id="GO:0007165">
    <property type="term" value="P:signal transduction"/>
    <property type="evidence" value="ECO:0007669"/>
    <property type="project" value="InterPro"/>
</dbReference>
<evidence type="ECO:0000313" key="3">
    <source>
        <dbReference type="EMBL" id="AGK04141.1"/>
    </source>
</evidence>
<proteinExistence type="predicted"/>
<evidence type="ECO:0000313" key="2">
    <source>
        <dbReference type="EMBL" id="ADD27676.1"/>
    </source>
</evidence>